<dbReference type="Gene3D" id="2.40.30.10">
    <property type="entry name" value="Translation factors"/>
    <property type="match status" value="1"/>
</dbReference>
<comment type="catalytic activity">
    <reaction evidence="8 9">
        <text>S-sulfanyl-L-cysteinyl-[protein] + uridine(34) in tRNA + AH2 + ATP = 2-thiouridine(34) in tRNA + L-cysteinyl-[protein] + A + AMP + diphosphate + H(+)</text>
        <dbReference type="Rhea" id="RHEA:47032"/>
        <dbReference type="Rhea" id="RHEA-COMP:10131"/>
        <dbReference type="Rhea" id="RHEA-COMP:11726"/>
        <dbReference type="Rhea" id="RHEA-COMP:11727"/>
        <dbReference type="Rhea" id="RHEA-COMP:11728"/>
        <dbReference type="ChEBI" id="CHEBI:13193"/>
        <dbReference type="ChEBI" id="CHEBI:15378"/>
        <dbReference type="ChEBI" id="CHEBI:17499"/>
        <dbReference type="ChEBI" id="CHEBI:29950"/>
        <dbReference type="ChEBI" id="CHEBI:30616"/>
        <dbReference type="ChEBI" id="CHEBI:33019"/>
        <dbReference type="ChEBI" id="CHEBI:61963"/>
        <dbReference type="ChEBI" id="CHEBI:65315"/>
        <dbReference type="ChEBI" id="CHEBI:87170"/>
        <dbReference type="ChEBI" id="CHEBI:456215"/>
        <dbReference type="EC" id="2.8.1.13"/>
    </reaction>
</comment>
<comment type="function">
    <text evidence="9">Catalyzes the 2-thiolation of uridine at the wobble position (U34) of tRNA, leading to the formation of s(2)U34.</text>
</comment>
<proteinExistence type="inferred from homology"/>
<organism evidence="12 13">
    <name type="scientific">Candidatus Desulfaltia bathyphila</name>
    <dbReference type="NCBI Taxonomy" id="2841697"/>
    <lineage>
        <taxon>Bacteria</taxon>
        <taxon>Pseudomonadati</taxon>
        <taxon>Thermodesulfobacteriota</taxon>
        <taxon>Desulfobacteria</taxon>
        <taxon>Desulfobacterales</taxon>
        <taxon>Desulfobacterales incertae sedis</taxon>
        <taxon>Candidatus Desulfaltia</taxon>
    </lineage>
</organism>
<keyword evidence="7 9" id="KW-1015">Disulfide bond</keyword>
<dbReference type="GO" id="GO:0005524">
    <property type="term" value="F:ATP binding"/>
    <property type="evidence" value="ECO:0007669"/>
    <property type="project" value="UniProtKB-KW"/>
</dbReference>
<comment type="similarity">
    <text evidence="9">Belongs to the MnmA/TRMU family.</text>
</comment>
<dbReference type="EC" id="2.8.1.13" evidence="9"/>
<gene>
    <name evidence="9 12" type="primary">mnmA</name>
    <name evidence="12" type="ORF">H8E80_07545</name>
</gene>
<keyword evidence="4 9" id="KW-0547">Nucleotide-binding</keyword>
<dbReference type="AlphaFoldDB" id="A0A8J6N6D5"/>
<dbReference type="PANTHER" id="PTHR11933:SF5">
    <property type="entry name" value="MITOCHONDRIAL TRNA-SPECIFIC 2-THIOURIDYLASE 1"/>
    <property type="match status" value="1"/>
</dbReference>
<evidence type="ECO:0000313" key="12">
    <source>
        <dbReference type="EMBL" id="MBC8199881.1"/>
    </source>
</evidence>
<feature type="binding site" evidence="9">
    <location>
        <position position="116"/>
    </location>
    <ligand>
        <name>ATP</name>
        <dbReference type="ChEBI" id="CHEBI:30616"/>
    </ligand>
</feature>
<feature type="disulfide bond" description="Alternate" evidence="9">
    <location>
        <begin position="92"/>
        <end position="189"/>
    </location>
</feature>
<dbReference type="SUPFAM" id="SSF52402">
    <property type="entry name" value="Adenine nucleotide alpha hydrolases-like"/>
    <property type="match status" value="1"/>
</dbReference>
<keyword evidence="5 9" id="KW-0067">ATP-binding</keyword>
<comment type="caution">
    <text evidence="12">The sequence shown here is derived from an EMBL/GenBank/DDBJ whole genome shotgun (WGS) entry which is preliminary data.</text>
</comment>
<keyword evidence="2 9" id="KW-0808">Transferase</keyword>
<dbReference type="NCBIfam" id="TIGR00420">
    <property type="entry name" value="trmU"/>
    <property type="match status" value="1"/>
</dbReference>
<dbReference type="NCBIfam" id="NF001138">
    <property type="entry name" value="PRK00143.1"/>
    <property type="match status" value="1"/>
</dbReference>
<feature type="active site" description="Nucleophile" evidence="9">
    <location>
        <position position="92"/>
    </location>
</feature>
<dbReference type="Proteomes" id="UP000603545">
    <property type="component" value="Unassembled WGS sequence"/>
</dbReference>
<evidence type="ECO:0000256" key="7">
    <source>
        <dbReference type="ARBA" id="ARBA00023157"/>
    </source>
</evidence>
<dbReference type="InterPro" id="IPR046885">
    <property type="entry name" value="MnmA-like_C"/>
</dbReference>
<accession>A0A8J6N6D5</accession>
<dbReference type="GO" id="GO:0103016">
    <property type="term" value="F:tRNA-uridine 2-sulfurtransferase activity"/>
    <property type="evidence" value="ECO:0007669"/>
    <property type="project" value="UniProtKB-EC"/>
</dbReference>
<dbReference type="Pfam" id="PF20259">
    <property type="entry name" value="tRNA_Me_trans_M"/>
    <property type="match status" value="1"/>
</dbReference>
<dbReference type="Gene3D" id="3.40.50.620">
    <property type="entry name" value="HUPs"/>
    <property type="match status" value="1"/>
</dbReference>
<feature type="domain" description="tRNA-specific 2-thiouridylase MnmA-like C-terminal" evidence="10">
    <location>
        <begin position="269"/>
        <end position="343"/>
    </location>
</feature>
<evidence type="ECO:0000313" key="13">
    <source>
        <dbReference type="Proteomes" id="UP000603545"/>
    </source>
</evidence>
<evidence type="ECO:0000259" key="10">
    <source>
        <dbReference type="Pfam" id="PF20258"/>
    </source>
</evidence>
<dbReference type="CDD" id="cd01998">
    <property type="entry name" value="MnmA_TRMU-like"/>
    <property type="match status" value="1"/>
</dbReference>
<sequence>MKQLTAIAISGGIDSLVAAYLLKKQGRKVIGIHFTTGYEPEPEPVNIISHIADNLNIKIEILDCRKEFKQKVVDYFIQSYLTGQTPNPCIVCNLLIKFGTVLEFARRLGASCLATGHYAQTTKDKHGRFHLLKGVDLKKDQSYFLAFMSQEQLAHACFPLGMMTKTEVIKLAKEHELDHFIKQESQDICFIKGKTYGDFIALQKSLIPQPGLIEDIDGNIIGKHKGLHLFTIGQRRGIDLPASEPYYVVRIDRKQNRLVVGFKDSLITSECRVAGINWIDKEPTSSVKVYTRLRYRHKPALSTLFPDSGNKAIVRFESPQSAITPGQGAVFYNGNKVLGGGWITSGE</sequence>
<feature type="site" description="Interaction with tRNA" evidence="9">
    <location>
        <position position="327"/>
    </location>
</feature>
<dbReference type="InterPro" id="IPR023382">
    <property type="entry name" value="MnmA-like_central_sf"/>
</dbReference>
<feature type="region of interest" description="Interaction with tRNA" evidence="9">
    <location>
        <begin position="139"/>
        <end position="141"/>
    </location>
</feature>
<dbReference type="HAMAP" id="MF_00144">
    <property type="entry name" value="tRNA_thiouridyl_MnmA"/>
    <property type="match status" value="1"/>
</dbReference>
<dbReference type="InterPro" id="IPR004506">
    <property type="entry name" value="MnmA-like"/>
</dbReference>
<dbReference type="Gene3D" id="2.30.30.280">
    <property type="entry name" value="Adenine nucleotide alpha hydrolases-like domains"/>
    <property type="match status" value="1"/>
</dbReference>
<feature type="binding site" evidence="9">
    <location>
        <position position="34"/>
    </location>
    <ligand>
        <name>ATP</name>
        <dbReference type="ChEBI" id="CHEBI:30616"/>
    </ligand>
</feature>
<dbReference type="PANTHER" id="PTHR11933">
    <property type="entry name" value="TRNA 5-METHYLAMINOMETHYL-2-THIOURIDYLATE -METHYLTRANSFERASE"/>
    <property type="match status" value="1"/>
</dbReference>
<keyword evidence="9" id="KW-0963">Cytoplasm</keyword>
<reference evidence="12 13" key="1">
    <citation type="submission" date="2020-08" db="EMBL/GenBank/DDBJ databases">
        <title>Bridging the membrane lipid divide: bacteria of the FCB group superphylum have the potential to synthesize archaeal ether lipids.</title>
        <authorList>
            <person name="Villanueva L."/>
            <person name="Von Meijenfeldt F.A.B."/>
            <person name="Westbye A.B."/>
            <person name="Yadav S."/>
            <person name="Hopmans E.C."/>
            <person name="Dutilh B.E."/>
            <person name="Sinninghe Damste J.S."/>
        </authorList>
    </citation>
    <scope>NUCLEOTIDE SEQUENCE [LARGE SCALE GENOMIC DNA]</scope>
    <source>
        <strain evidence="12">NIOZ-UU82</strain>
    </source>
</reference>
<feature type="active site" description="Cysteine persulfide intermediate" evidence="9">
    <location>
        <position position="189"/>
    </location>
</feature>
<evidence type="ECO:0000256" key="5">
    <source>
        <dbReference type="ARBA" id="ARBA00022840"/>
    </source>
</evidence>
<evidence type="ECO:0000256" key="1">
    <source>
        <dbReference type="ARBA" id="ARBA00022555"/>
    </source>
</evidence>
<name>A0A8J6N6D5_9BACT</name>
<evidence type="ECO:0000256" key="6">
    <source>
        <dbReference type="ARBA" id="ARBA00022884"/>
    </source>
</evidence>
<feature type="domain" description="tRNA-specific 2-thiouridylase MnmA-like central" evidence="11">
    <location>
        <begin position="202"/>
        <end position="261"/>
    </location>
</feature>
<evidence type="ECO:0000256" key="4">
    <source>
        <dbReference type="ARBA" id="ARBA00022741"/>
    </source>
</evidence>
<dbReference type="EMBL" id="JACNLL010000066">
    <property type="protein sequence ID" value="MBC8199881.1"/>
    <property type="molecule type" value="Genomic_DNA"/>
</dbReference>
<keyword evidence="6 9" id="KW-0694">RNA-binding</keyword>
<dbReference type="GO" id="GO:0000049">
    <property type="term" value="F:tRNA binding"/>
    <property type="evidence" value="ECO:0007669"/>
    <property type="project" value="UniProtKB-KW"/>
</dbReference>
<evidence type="ECO:0000256" key="8">
    <source>
        <dbReference type="ARBA" id="ARBA00051542"/>
    </source>
</evidence>
<keyword evidence="3 9" id="KW-0819">tRNA processing</keyword>
<evidence type="ECO:0000256" key="9">
    <source>
        <dbReference type="HAMAP-Rule" id="MF_00144"/>
    </source>
</evidence>
<evidence type="ECO:0000256" key="2">
    <source>
        <dbReference type="ARBA" id="ARBA00022679"/>
    </source>
</evidence>
<protein>
    <recommendedName>
        <fullName evidence="9">tRNA-specific 2-thiouridylase MnmA</fullName>
        <ecNumber evidence="9">2.8.1.13</ecNumber>
    </recommendedName>
</protein>
<keyword evidence="1 9" id="KW-0820">tRNA-binding</keyword>
<evidence type="ECO:0000259" key="11">
    <source>
        <dbReference type="Pfam" id="PF20259"/>
    </source>
</evidence>
<dbReference type="Pfam" id="PF03054">
    <property type="entry name" value="tRNA_Me_trans"/>
    <property type="match status" value="1"/>
</dbReference>
<dbReference type="FunFam" id="2.30.30.280:FF:000001">
    <property type="entry name" value="tRNA-specific 2-thiouridylase MnmA"/>
    <property type="match status" value="1"/>
</dbReference>
<feature type="site" description="Interaction with tRNA" evidence="9">
    <location>
        <position position="117"/>
    </location>
</feature>
<dbReference type="Pfam" id="PF20258">
    <property type="entry name" value="tRNA_Me_trans_C"/>
    <property type="match status" value="1"/>
</dbReference>
<feature type="region of interest" description="Interaction with tRNA" evidence="9">
    <location>
        <begin position="294"/>
        <end position="295"/>
    </location>
</feature>
<dbReference type="InterPro" id="IPR046884">
    <property type="entry name" value="MnmA-like_central"/>
</dbReference>
<feature type="binding site" evidence="9">
    <location>
        <begin position="8"/>
        <end position="15"/>
    </location>
    <ligand>
        <name>ATP</name>
        <dbReference type="ChEBI" id="CHEBI:30616"/>
    </ligand>
</feature>
<dbReference type="InterPro" id="IPR014729">
    <property type="entry name" value="Rossmann-like_a/b/a_fold"/>
</dbReference>
<comment type="subcellular location">
    <subcellularLocation>
        <location evidence="9">Cytoplasm</location>
    </subcellularLocation>
</comment>
<comment type="caution">
    <text evidence="9">Lacks conserved residue(s) required for the propagation of feature annotation.</text>
</comment>
<dbReference type="GO" id="GO:0005737">
    <property type="term" value="C:cytoplasm"/>
    <property type="evidence" value="ECO:0007669"/>
    <property type="project" value="UniProtKB-SubCell"/>
</dbReference>
<dbReference type="GO" id="GO:0002143">
    <property type="term" value="P:tRNA wobble position uridine thiolation"/>
    <property type="evidence" value="ECO:0007669"/>
    <property type="project" value="TreeGrafter"/>
</dbReference>
<evidence type="ECO:0000256" key="3">
    <source>
        <dbReference type="ARBA" id="ARBA00022694"/>
    </source>
</evidence>